<organism evidence="2 3">
    <name type="scientific">Microthyrium microscopicum</name>
    <dbReference type="NCBI Taxonomy" id="703497"/>
    <lineage>
        <taxon>Eukaryota</taxon>
        <taxon>Fungi</taxon>
        <taxon>Dikarya</taxon>
        <taxon>Ascomycota</taxon>
        <taxon>Pezizomycotina</taxon>
        <taxon>Dothideomycetes</taxon>
        <taxon>Dothideomycetes incertae sedis</taxon>
        <taxon>Microthyriales</taxon>
        <taxon>Microthyriaceae</taxon>
        <taxon>Microthyrium</taxon>
    </lineage>
</organism>
<name>A0A6A6UJ34_9PEZI</name>
<dbReference type="AlphaFoldDB" id="A0A6A6UJ34"/>
<feature type="chain" id="PRO_5025412831" description="Extracellular membrane protein CFEM domain-containing protein" evidence="1">
    <location>
        <begin position="22"/>
        <end position="201"/>
    </location>
</feature>
<dbReference type="OrthoDB" id="3942759at2759"/>
<dbReference type="EMBL" id="MU004232">
    <property type="protein sequence ID" value="KAF2672239.1"/>
    <property type="molecule type" value="Genomic_DNA"/>
</dbReference>
<keyword evidence="1" id="KW-0732">Signal</keyword>
<reference evidence="2" key="1">
    <citation type="journal article" date="2020" name="Stud. Mycol.">
        <title>101 Dothideomycetes genomes: a test case for predicting lifestyles and emergence of pathogens.</title>
        <authorList>
            <person name="Haridas S."/>
            <person name="Albert R."/>
            <person name="Binder M."/>
            <person name="Bloem J."/>
            <person name="Labutti K."/>
            <person name="Salamov A."/>
            <person name="Andreopoulos B."/>
            <person name="Baker S."/>
            <person name="Barry K."/>
            <person name="Bills G."/>
            <person name="Bluhm B."/>
            <person name="Cannon C."/>
            <person name="Castanera R."/>
            <person name="Culley D."/>
            <person name="Daum C."/>
            <person name="Ezra D."/>
            <person name="Gonzalez J."/>
            <person name="Henrissat B."/>
            <person name="Kuo A."/>
            <person name="Liang C."/>
            <person name="Lipzen A."/>
            <person name="Lutzoni F."/>
            <person name="Magnuson J."/>
            <person name="Mondo S."/>
            <person name="Nolan M."/>
            <person name="Ohm R."/>
            <person name="Pangilinan J."/>
            <person name="Park H.-J."/>
            <person name="Ramirez L."/>
            <person name="Alfaro M."/>
            <person name="Sun H."/>
            <person name="Tritt A."/>
            <person name="Yoshinaga Y."/>
            <person name="Zwiers L.-H."/>
            <person name="Turgeon B."/>
            <person name="Goodwin S."/>
            <person name="Spatafora J."/>
            <person name="Crous P."/>
            <person name="Grigoriev I."/>
        </authorList>
    </citation>
    <scope>NUCLEOTIDE SEQUENCE</scope>
    <source>
        <strain evidence="2">CBS 115976</strain>
    </source>
</reference>
<evidence type="ECO:0000313" key="3">
    <source>
        <dbReference type="Proteomes" id="UP000799302"/>
    </source>
</evidence>
<proteinExistence type="predicted"/>
<dbReference type="Proteomes" id="UP000799302">
    <property type="component" value="Unassembled WGS sequence"/>
</dbReference>
<evidence type="ECO:0000256" key="1">
    <source>
        <dbReference type="SAM" id="SignalP"/>
    </source>
</evidence>
<feature type="signal peptide" evidence="1">
    <location>
        <begin position="1"/>
        <end position="21"/>
    </location>
</feature>
<evidence type="ECO:0000313" key="2">
    <source>
        <dbReference type="EMBL" id="KAF2672239.1"/>
    </source>
</evidence>
<gene>
    <name evidence="2" type="ORF">BT63DRAFT_452743</name>
</gene>
<accession>A0A6A6UJ34</accession>
<keyword evidence="3" id="KW-1185">Reference proteome</keyword>
<sequence>MQSSIYLTALLSVLSAQPVLADISSCPGVYNIAGPAQTGCCVGATPQSVVLSTCPGWPICTGPATTTVTRTPLACATYIPLTADNYYGLISSASNSLKESGTNIRTIIGQGASDNNPTAAVSRPLFFMPSGSPRALLLVGALFIFQSLSEEISSSRVLPAKQTIPVCRQLNNWCERYCAKEILSRVAQMTSNYCDKSVKNM</sequence>
<protein>
    <recommendedName>
        <fullName evidence="4">Extracellular membrane protein CFEM domain-containing protein</fullName>
    </recommendedName>
</protein>
<evidence type="ECO:0008006" key="4">
    <source>
        <dbReference type="Google" id="ProtNLM"/>
    </source>
</evidence>